<dbReference type="PROSITE" id="PS50043">
    <property type="entry name" value="HTH_LUXR_2"/>
    <property type="match status" value="1"/>
</dbReference>
<dbReference type="PRINTS" id="PR00038">
    <property type="entry name" value="HTHLUXR"/>
</dbReference>
<keyword evidence="1" id="KW-0805">Transcription regulation</keyword>
<dbReference type="SMART" id="SM00421">
    <property type="entry name" value="HTH_LUXR"/>
    <property type="match status" value="1"/>
</dbReference>
<comment type="caution">
    <text evidence="5">The sequence shown here is derived from an EMBL/GenBank/DDBJ whole genome shotgun (WGS) entry which is preliminary data.</text>
</comment>
<dbReference type="InterPro" id="IPR016032">
    <property type="entry name" value="Sig_transdc_resp-reg_C-effctor"/>
</dbReference>
<organism evidence="5 6">
    <name type="scientific">Amycolatopsis samaneae</name>
    <dbReference type="NCBI Taxonomy" id="664691"/>
    <lineage>
        <taxon>Bacteria</taxon>
        <taxon>Bacillati</taxon>
        <taxon>Actinomycetota</taxon>
        <taxon>Actinomycetes</taxon>
        <taxon>Pseudonocardiales</taxon>
        <taxon>Pseudonocardiaceae</taxon>
        <taxon>Amycolatopsis</taxon>
    </lineage>
</organism>
<dbReference type="Gene3D" id="3.40.50.2300">
    <property type="match status" value="1"/>
</dbReference>
<dbReference type="SUPFAM" id="SSF46894">
    <property type="entry name" value="C-terminal effector domain of the bipartite response regulators"/>
    <property type="match status" value="1"/>
</dbReference>
<feature type="domain" description="HTH luxR-type" evidence="4">
    <location>
        <begin position="126"/>
        <end position="191"/>
    </location>
</feature>
<reference evidence="6" key="1">
    <citation type="journal article" date="2019" name="Int. J. Syst. Evol. Microbiol.">
        <title>The Global Catalogue of Microorganisms (GCM) 10K type strain sequencing project: providing services to taxonomists for standard genome sequencing and annotation.</title>
        <authorList>
            <consortium name="The Broad Institute Genomics Platform"/>
            <consortium name="The Broad Institute Genome Sequencing Center for Infectious Disease"/>
            <person name="Wu L."/>
            <person name="Ma J."/>
        </authorList>
    </citation>
    <scope>NUCLEOTIDE SEQUENCE [LARGE SCALE GENOMIC DNA]</scope>
    <source>
        <strain evidence="6">CGMCC 4.7643</strain>
    </source>
</reference>
<keyword evidence="3" id="KW-0804">Transcription</keyword>
<evidence type="ECO:0000256" key="1">
    <source>
        <dbReference type="ARBA" id="ARBA00023015"/>
    </source>
</evidence>
<dbReference type="InterPro" id="IPR039420">
    <property type="entry name" value="WalR-like"/>
</dbReference>
<dbReference type="PANTHER" id="PTHR43214:SF41">
    <property type="entry name" value="NITRATE_NITRITE RESPONSE REGULATOR PROTEIN NARP"/>
    <property type="match status" value="1"/>
</dbReference>
<name>A0ABW5GLX8_9PSEU</name>
<dbReference type="InterPro" id="IPR000792">
    <property type="entry name" value="Tscrpt_reg_LuxR_C"/>
</dbReference>
<evidence type="ECO:0000313" key="5">
    <source>
        <dbReference type="EMBL" id="MFD2461863.1"/>
    </source>
</evidence>
<sequence length="204" mass="21274">MSSEVTVFSDRPEAREAMAALLGRAPACPGADVAVVAYGGALPAAALRHCVERLGRSYRVLVVLPEGAAGQVPDLLRAGALGFVGAHCEEQEFFAALAVVARGAVYVAADARQALTAAPAPAAVPAPQPASGLTPREREVLCWIANGYTHSQTARRMGLSCATVDTYVKRIRAKLEVRNKAELTRKAMEFGLVGQEPVPAVAAA</sequence>
<accession>A0ABW5GLX8</accession>
<evidence type="ECO:0000256" key="3">
    <source>
        <dbReference type="ARBA" id="ARBA00023163"/>
    </source>
</evidence>
<evidence type="ECO:0000313" key="6">
    <source>
        <dbReference type="Proteomes" id="UP001597419"/>
    </source>
</evidence>
<gene>
    <name evidence="5" type="ORF">ACFSYJ_24865</name>
</gene>
<dbReference type="Pfam" id="PF00196">
    <property type="entry name" value="GerE"/>
    <property type="match status" value="1"/>
</dbReference>
<keyword evidence="6" id="KW-1185">Reference proteome</keyword>
<dbReference type="Proteomes" id="UP001597419">
    <property type="component" value="Unassembled WGS sequence"/>
</dbReference>
<evidence type="ECO:0000256" key="2">
    <source>
        <dbReference type="ARBA" id="ARBA00023125"/>
    </source>
</evidence>
<dbReference type="CDD" id="cd06170">
    <property type="entry name" value="LuxR_C_like"/>
    <property type="match status" value="1"/>
</dbReference>
<keyword evidence="2" id="KW-0238">DNA-binding</keyword>
<dbReference type="RefSeq" id="WP_345391607.1">
    <property type="nucleotide sequence ID" value="NZ_BAABHG010000004.1"/>
</dbReference>
<protein>
    <submittedName>
        <fullName evidence="5">Response regulator transcription factor</fullName>
    </submittedName>
</protein>
<dbReference type="PANTHER" id="PTHR43214">
    <property type="entry name" value="TWO-COMPONENT RESPONSE REGULATOR"/>
    <property type="match status" value="1"/>
</dbReference>
<proteinExistence type="predicted"/>
<evidence type="ECO:0000259" key="4">
    <source>
        <dbReference type="PROSITE" id="PS50043"/>
    </source>
</evidence>
<dbReference type="EMBL" id="JBHUKU010000014">
    <property type="protein sequence ID" value="MFD2461863.1"/>
    <property type="molecule type" value="Genomic_DNA"/>
</dbReference>